<organism evidence="3 4">
    <name type="scientific">Jaapia argillacea MUCL 33604</name>
    <dbReference type="NCBI Taxonomy" id="933084"/>
    <lineage>
        <taxon>Eukaryota</taxon>
        <taxon>Fungi</taxon>
        <taxon>Dikarya</taxon>
        <taxon>Basidiomycota</taxon>
        <taxon>Agaricomycotina</taxon>
        <taxon>Agaricomycetes</taxon>
        <taxon>Agaricomycetidae</taxon>
        <taxon>Jaapiales</taxon>
        <taxon>Jaapiaceae</taxon>
        <taxon>Jaapia</taxon>
    </lineage>
</organism>
<dbReference type="AlphaFoldDB" id="A0A067QB35"/>
<protein>
    <submittedName>
        <fullName evidence="3">Uncharacterized protein</fullName>
    </submittedName>
</protein>
<name>A0A067QB35_9AGAM</name>
<dbReference type="OrthoDB" id="3188789at2759"/>
<feature type="transmembrane region" description="Helical" evidence="2">
    <location>
        <begin position="7"/>
        <end position="33"/>
    </location>
</feature>
<keyword evidence="2" id="KW-0812">Transmembrane</keyword>
<keyword evidence="2" id="KW-1133">Transmembrane helix</keyword>
<dbReference type="STRING" id="933084.A0A067QB35"/>
<keyword evidence="4" id="KW-1185">Reference proteome</keyword>
<evidence type="ECO:0000313" key="3">
    <source>
        <dbReference type="EMBL" id="KDQ60722.1"/>
    </source>
</evidence>
<feature type="compositionally biased region" description="Low complexity" evidence="1">
    <location>
        <begin position="289"/>
        <end position="303"/>
    </location>
</feature>
<dbReference type="HOGENOM" id="CLU_051224_1_0_1"/>
<keyword evidence="2" id="KW-0472">Membrane</keyword>
<reference evidence="4" key="1">
    <citation type="journal article" date="2014" name="Proc. Natl. Acad. Sci. U.S.A.">
        <title>Extensive sampling of basidiomycete genomes demonstrates inadequacy of the white-rot/brown-rot paradigm for wood decay fungi.</title>
        <authorList>
            <person name="Riley R."/>
            <person name="Salamov A.A."/>
            <person name="Brown D.W."/>
            <person name="Nagy L.G."/>
            <person name="Floudas D."/>
            <person name="Held B.W."/>
            <person name="Levasseur A."/>
            <person name="Lombard V."/>
            <person name="Morin E."/>
            <person name="Otillar R."/>
            <person name="Lindquist E.A."/>
            <person name="Sun H."/>
            <person name="LaButti K.M."/>
            <person name="Schmutz J."/>
            <person name="Jabbour D."/>
            <person name="Luo H."/>
            <person name="Baker S.E."/>
            <person name="Pisabarro A.G."/>
            <person name="Walton J.D."/>
            <person name="Blanchette R.A."/>
            <person name="Henrissat B."/>
            <person name="Martin F."/>
            <person name="Cullen D."/>
            <person name="Hibbett D.S."/>
            <person name="Grigoriev I.V."/>
        </authorList>
    </citation>
    <scope>NUCLEOTIDE SEQUENCE [LARGE SCALE GENOMIC DNA]</scope>
    <source>
        <strain evidence="4">MUCL 33604</strain>
    </source>
</reference>
<gene>
    <name evidence="3" type="ORF">JAAARDRAFT_67157</name>
</gene>
<sequence length="371" mass="40902">MHNPVIVVRFVFFALLVYLNVLTLVASAINIGVTKSSGISVPGASVFVLVNSCLFFVAVVGAFAELVTTRIKSAQVAVECSWTLILSVLQLAASLDVTVNGPPLFCRADAPVAVCASSYLLMPTTWLASVTLLAYFFSLVIISVVHMHSHQGIWWSSIYQVAWFTPPSRSPLQPIPRSRQSHSPNYANRNPSWVPSWIDPLSATSGGQEDKTRPFTIDLQIPRALPTDVEKQPRSTGPILFHRQSRVEHVERPEWANQAQTRRGLDAPFAVVRNNTPTPPPPPVPPKTYYPHPTSSDSDSNSSHHTVTFGAVDKGKRRQYAKSGESEWRSMFPQGVQNEDEPIPLPSLSEWMRVESGIENRTVSGSRTGPR</sequence>
<evidence type="ECO:0000256" key="2">
    <source>
        <dbReference type="SAM" id="Phobius"/>
    </source>
</evidence>
<proteinExistence type="predicted"/>
<feature type="transmembrane region" description="Helical" evidence="2">
    <location>
        <begin position="39"/>
        <end position="64"/>
    </location>
</feature>
<accession>A0A067QB35</accession>
<evidence type="ECO:0000313" key="4">
    <source>
        <dbReference type="Proteomes" id="UP000027265"/>
    </source>
</evidence>
<feature type="compositionally biased region" description="Pro residues" evidence="1">
    <location>
        <begin position="277"/>
        <end position="288"/>
    </location>
</feature>
<feature type="region of interest" description="Disordered" evidence="1">
    <location>
        <begin position="256"/>
        <end position="344"/>
    </location>
</feature>
<dbReference type="InParanoid" id="A0A067QB35"/>
<dbReference type="Proteomes" id="UP000027265">
    <property type="component" value="Unassembled WGS sequence"/>
</dbReference>
<feature type="transmembrane region" description="Helical" evidence="2">
    <location>
        <begin position="126"/>
        <end position="145"/>
    </location>
</feature>
<evidence type="ECO:0000256" key="1">
    <source>
        <dbReference type="SAM" id="MobiDB-lite"/>
    </source>
</evidence>
<dbReference type="EMBL" id="KL197713">
    <property type="protein sequence ID" value="KDQ60722.1"/>
    <property type="molecule type" value="Genomic_DNA"/>
</dbReference>